<dbReference type="SMART" id="SM00530">
    <property type="entry name" value="HTH_XRE"/>
    <property type="match status" value="1"/>
</dbReference>
<dbReference type="SUPFAM" id="SSF47413">
    <property type="entry name" value="lambda repressor-like DNA-binding domains"/>
    <property type="match status" value="1"/>
</dbReference>
<dbReference type="CDD" id="cd00093">
    <property type="entry name" value="HTH_XRE"/>
    <property type="match status" value="1"/>
</dbReference>
<dbReference type="Pfam" id="PF01381">
    <property type="entry name" value="HTH_3"/>
    <property type="match status" value="1"/>
</dbReference>
<dbReference type="PROSITE" id="PS50943">
    <property type="entry name" value="HTH_CROC1"/>
    <property type="match status" value="1"/>
</dbReference>
<protein>
    <recommendedName>
        <fullName evidence="1">HTH cro/C1-type domain-containing protein</fullName>
    </recommendedName>
</protein>
<comment type="caution">
    <text evidence="2">The sequence shown here is derived from an EMBL/GenBank/DDBJ whole genome shotgun (WGS) entry which is preliminary data.</text>
</comment>
<accession>A0A5E4LQY0</accession>
<feature type="domain" description="HTH cro/C1-type" evidence="1">
    <location>
        <begin position="22"/>
        <end position="76"/>
    </location>
</feature>
<dbReference type="Gene3D" id="1.10.260.40">
    <property type="entry name" value="lambda repressor-like DNA-binding domains"/>
    <property type="match status" value="1"/>
</dbReference>
<dbReference type="InterPro" id="IPR010982">
    <property type="entry name" value="Lambda_DNA-bd_dom_sf"/>
</dbReference>
<evidence type="ECO:0000259" key="1">
    <source>
        <dbReference type="PROSITE" id="PS50943"/>
    </source>
</evidence>
<evidence type="ECO:0000313" key="3">
    <source>
        <dbReference type="Proteomes" id="UP000789941"/>
    </source>
</evidence>
<organism evidence="2 3">
    <name type="scientific">Candidatus Bilamarchaeum dharawalense</name>
    <dbReference type="NCBI Taxonomy" id="2885759"/>
    <lineage>
        <taxon>Archaea</taxon>
        <taxon>Candidatus Micrarchaeota</taxon>
        <taxon>Candidatus Micrarchaeia</taxon>
        <taxon>Candidatus Anstonellales</taxon>
        <taxon>Candidatus Bilamarchaeaceae</taxon>
        <taxon>Candidatus Bilamarchaeum</taxon>
    </lineage>
</organism>
<gene>
    <name evidence="2" type="ORF">LFW2832_00919</name>
</gene>
<name>A0A5E4LQY0_9ARCH</name>
<reference evidence="2 3" key="1">
    <citation type="submission" date="2019-08" db="EMBL/GenBank/DDBJ databases">
        <authorList>
            <person name="Vazquez-Campos X."/>
        </authorList>
    </citation>
    <scope>NUCLEOTIDE SEQUENCE [LARGE SCALE GENOMIC DNA]</scope>
    <source>
        <strain evidence="2">LFW-283_2</strain>
    </source>
</reference>
<evidence type="ECO:0000313" key="2">
    <source>
        <dbReference type="EMBL" id="VVC04394.1"/>
    </source>
</evidence>
<dbReference type="GO" id="GO:0003677">
    <property type="term" value="F:DNA binding"/>
    <property type="evidence" value="ECO:0007669"/>
    <property type="project" value="InterPro"/>
</dbReference>
<dbReference type="InterPro" id="IPR017271">
    <property type="entry name" value="Tscrpt_reg_HTH_MJ1545_prd"/>
</dbReference>
<dbReference type="InterPro" id="IPR001387">
    <property type="entry name" value="Cro/C1-type_HTH"/>
</dbReference>
<dbReference type="EMBL" id="CABMJJ010000009">
    <property type="protein sequence ID" value="VVC04394.1"/>
    <property type="molecule type" value="Genomic_DNA"/>
</dbReference>
<proteinExistence type="predicted"/>
<sequence>MEKIKMEIAGEISLSEDPGATMRKWREIFSISQVELAKHLDITVSTISDYEGNRRKSPGTGVIRRFVNALFEIDQVKGGGIAQKFREKEKPVSEYFEVHEFARSISLKDFVNLIDGKILTNEDLVETKKIYGYTLIDSIKVILDMPFSYFQNLYGNVNERVFIFTGVSTGRSPFVVVRVSSSKPSAVVLHNIDATKVDKLAMKISERERIPMIATNMTIEKIKDALNRL</sequence>
<dbReference type="Proteomes" id="UP000789941">
    <property type="component" value="Unassembled WGS sequence"/>
</dbReference>
<dbReference type="PIRSF" id="PIRSF037724">
    <property type="entry name" value="TF_HTH_MJ1545_prd"/>
    <property type="match status" value="1"/>
</dbReference>
<dbReference type="AlphaFoldDB" id="A0A5E4LQY0"/>